<proteinExistence type="predicted"/>
<comment type="caution">
    <text evidence="2">The sequence shown here is derived from an EMBL/GenBank/DDBJ whole genome shotgun (WGS) entry which is preliminary data.</text>
</comment>
<reference evidence="2" key="1">
    <citation type="journal article" date="2014" name="Front. Microbiol.">
        <title>High frequency of phylogenetically diverse reductive dehalogenase-homologous genes in deep subseafloor sedimentary metagenomes.</title>
        <authorList>
            <person name="Kawai M."/>
            <person name="Futagami T."/>
            <person name="Toyoda A."/>
            <person name="Takaki Y."/>
            <person name="Nishi S."/>
            <person name="Hori S."/>
            <person name="Arai W."/>
            <person name="Tsubouchi T."/>
            <person name="Morono Y."/>
            <person name="Uchiyama I."/>
            <person name="Ito T."/>
            <person name="Fujiyama A."/>
            <person name="Inagaki F."/>
            <person name="Takami H."/>
        </authorList>
    </citation>
    <scope>NUCLEOTIDE SEQUENCE</scope>
    <source>
        <strain evidence="2">Expedition CK06-06</strain>
    </source>
</reference>
<feature type="transmembrane region" description="Helical" evidence="1">
    <location>
        <begin position="7"/>
        <end position="29"/>
    </location>
</feature>
<gene>
    <name evidence="2" type="ORF">S06H3_37041</name>
</gene>
<organism evidence="2">
    <name type="scientific">marine sediment metagenome</name>
    <dbReference type="NCBI Taxonomy" id="412755"/>
    <lineage>
        <taxon>unclassified sequences</taxon>
        <taxon>metagenomes</taxon>
        <taxon>ecological metagenomes</taxon>
    </lineage>
</organism>
<dbReference type="AlphaFoldDB" id="X1LN28"/>
<keyword evidence="1" id="KW-1133">Transmembrane helix</keyword>
<evidence type="ECO:0000256" key="1">
    <source>
        <dbReference type="SAM" id="Phobius"/>
    </source>
</evidence>
<feature type="transmembrane region" description="Helical" evidence="1">
    <location>
        <begin position="41"/>
        <end position="65"/>
    </location>
</feature>
<dbReference type="EMBL" id="BARV01022470">
    <property type="protein sequence ID" value="GAI20468.1"/>
    <property type="molecule type" value="Genomic_DNA"/>
</dbReference>
<keyword evidence="1" id="KW-0812">Transmembrane</keyword>
<sequence length="136" mass="14978">MKKLNYFLFAGLIIMVMYTIFAIQNKISVPVRFTFGEPKVYFLPLIVLVGFVGGGIFCSIFILIYRLNLTKSRKFACNIQAYPVGGEDRAGGMNNANSHSSQPSSSPCIGNNSDIVQASISHSNNCMQTPVPNLEY</sequence>
<accession>X1LN28</accession>
<protein>
    <submittedName>
        <fullName evidence="2">Uncharacterized protein</fullName>
    </submittedName>
</protein>
<keyword evidence="1" id="KW-0472">Membrane</keyword>
<name>X1LN28_9ZZZZ</name>
<evidence type="ECO:0000313" key="2">
    <source>
        <dbReference type="EMBL" id="GAI20468.1"/>
    </source>
</evidence>
<feature type="non-terminal residue" evidence="2">
    <location>
        <position position="136"/>
    </location>
</feature>